<dbReference type="PANTHER" id="PTHR45831">
    <property type="entry name" value="LD24721P"/>
    <property type="match status" value="1"/>
</dbReference>
<dbReference type="Gene3D" id="1.25.40.10">
    <property type="entry name" value="Tetratricopeptide repeat domain"/>
    <property type="match status" value="1"/>
</dbReference>
<dbReference type="SMART" id="SM00028">
    <property type="entry name" value="TPR"/>
    <property type="match status" value="2"/>
</dbReference>
<dbReference type="PROSITE" id="PS50005">
    <property type="entry name" value="TPR"/>
    <property type="match status" value="1"/>
</dbReference>
<dbReference type="EMBL" id="CH476738">
    <property type="protein sequence ID" value="EIE84691.1"/>
    <property type="molecule type" value="Genomic_DNA"/>
</dbReference>
<dbReference type="GO" id="GO:0060090">
    <property type="term" value="F:molecular adaptor activity"/>
    <property type="evidence" value="ECO:0007669"/>
    <property type="project" value="TreeGrafter"/>
</dbReference>
<dbReference type="VEuPathDB" id="FungiDB:RO3G_09401"/>
<dbReference type="AlphaFoldDB" id="I1C8B1"/>
<dbReference type="GO" id="GO:0072380">
    <property type="term" value="C:TRC complex"/>
    <property type="evidence" value="ECO:0007669"/>
    <property type="project" value="TreeGrafter"/>
</dbReference>
<dbReference type="SUPFAM" id="SSF48452">
    <property type="entry name" value="TPR-like"/>
    <property type="match status" value="1"/>
</dbReference>
<evidence type="ECO:0000256" key="1">
    <source>
        <dbReference type="ARBA" id="ARBA00022737"/>
    </source>
</evidence>
<dbReference type="Pfam" id="PF00515">
    <property type="entry name" value="TPR_1"/>
    <property type="match status" value="1"/>
</dbReference>
<evidence type="ECO:0000313" key="5">
    <source>
        <dbReference type="Proteomes" id="UP000009138"/>
    </source>
</evidence>
<dbReference type="GO" id="GO:0016020">
    <property type="term" value="C:membrane"/>
    <property type="evidence" value="ECO:0007669"/>
    <property type="project" value="TreeGrafter"/>
</dbReference>
<gene>
    <name evidence="4" type="ORF">RO3G_09401</name>
</gene>
<evidence type="ECO:0000256" key="2">
    <source>
        <dbReference type="ARBA" id="ARBA00022803"/>
    </source>
</evidence>
<dbReference type="OMA" id="HRKREEW"/>
<evidence type="ECO:0000256" key="3">
    <source>
        <dbReference type="PROSITE-ProRule" id="PRU00339"/>
    </source>
</evidence>
<dbReference type="RefSeq" id="XP_067520087.1">
    <property type="nucleotide sequence ID" value="XM_067663986.1"/>
</dbReference>
<accession>I1C8B1</accession>
<dbReference type="Proteomes" id="UP000009138">
    <property type="component" value="Unassembled WGS sequence"/>
</dbReference>
<dbReference type="InterPro" id="IPR019734">
    <property type="entry name" value="TPR_rpt"/>
</dbReference>
<keyword evidence="1" id="KW-0677">Repeat</keyword>
<dbReference type="InterPro" id="IPR047150">
    <property type="entry name" value="SGT"/>
</dbReference>
<dbReference type="GeneID" id="93616367"/>
<dbReference type="GO" id="GO:0006620">
    <property type="term" value="P:post-translational protein targeting to endoplasmic reticulum membrane"/>
    <property type="evidence" value="ECO:0007669"/>
    <property type="project" value="TreeGrafter"/>
</dbReference>
<proteinExistence type="predicted"/>
<protein>
    <submittedName>
        <fullName evidence="4">Uncharacterized protein</fullName>
    </submittedName>
</protein>
<keyword evidence="2 3" id="KW-0802">TPR repeat</keyword>
<feature type="repeat" description="TPR" evidence="3">
    <location>
        <begin position="40"/>
        <end position="73"/>
    </location>
</feature>
<dbReference type="OrthoDB" id="629492at2759"/>
<dbReference type="STRING" id="246409.I1C8B1"/>
<dbReference type="InParanoid" id="I1C8B1"/>
<evidence type="ECO:0000313" key="4">
    <source>
        <dbReference type="EMBL" id="EIE84691.1"/>
    </source>
</evidence>
<dbReference type="InterPro" id="IPR011990">
    <property type="entry name" value="TPR-like_helical_dom_sf"/>
</dbReference>
<dbReference type="eggNOG" id="KOG4642">
    <property type="taxonomic scope" value="Eukaryota"/>
</dbReference>
<reference evidence="4 5" key="1">
    <citation type="journal article" date="2009" name="PLoS Genet.">
        <title>Genomic analysis of the basal lineage fungus Rhizopus oryzae reveals a whole-genome duplication.</title>
        <authorList>
            <person name="Ma L.-J."/>
            <person name="Ibrahim A.S."/>
            <person name="Skory C."/>
            <person name="Grabherr M.G."/>
            <person name="Burger G."/>
            <person name="Butler M."/>
            <person name="Elias M."/>
            <person name="Idnurm A."/>
            <person name="Lang B.F."/>
            <person name="Sone T."/>
            <person name="Abe A."/>
            <person name="Calvo S.E."/>
            <person name="Corrochano L.M."/>
            <person name="Engels R."/>
            <person name="Fu J."/>
            <person name="Hansberg W."/>
            <person name="Kim J.-M."/>
            <person name="Kodira C.D."/>
            <person name="Koehrsen M.J."/>
            <person name="Liu B."/>
            <person name="Miranda-Saavedra D."/>
            <person name="O'Leary S."/>
            <person name="Ortiz-Castellanos L."/>
            <person name="Poulter R."/>
            <person name="Rodriguez-Romero J."/>
            <person name="Ruiz-Herrera J."/>
            <person name="Shen Y.-Q."/>
            <person name="Zeng Q."/>
            <person name="Galagan J."/>
            <person name="Birren B.W."/>
            <person name="Cuomo C.A."/>
            <person name="Wickes B.L."/>
        </authorList>
    </citation>
    <scope>NUCLEOTIDE SEQUENCE [LARGE SCALE GENOMIC DNA]</scope>
    <source>
        <strain evidence="5">RA 99-880 / ATCC MYA-4621 / FGSC 9543 / NRRL 43880</strain>
    </source>
</reference>
<dbReference type="PANTHER" id="PTHR45831:SF5">
    <property type="entry name" value="STI1 DOMAIN-CONTAINING PROTEIN"/>
    <property type="match status" value="1"/>
</dbReference>
<sequence>MSREASEQHKANGNKLFAEKRFEEAIKEYTSAIIKDSSVPVYYTNRALCYLKLEKYDQVISDCRRAIELDPNIGLSNYNLYNRK</sequence>
<name>I1C8B1_RHIO9</name>
<keyword evidence="5" id="KW-1185">Reference proteome</keyword>
<organism evidence="4 5">
    <name type="scientific">Rhizopus delemar (strain RA 99-880 / ATCC MYA-4621 / FGSC 9543 / NRRL 43880)</name>
    <name type="common">Mucormycosis agent</name>
    <name type="synonym">Rhizopus arrhizus var. delemar</name>
    <dbReference type="NCBI Taxonomy" id="246409"/>
    <lineage>
        <taxon>Eukaryota</taxon>
        <taxon>Fungi</taxon>
        <taxon>Fungi incertae sedis</taxon>
        <taxon>Mucoromycota</taxon>
        <taxon>Mucoromycotina</taxon>
        <taxon>Mucoromycetes</taxon>
        <taxon>Mucorales</taxon>
        <taxon>Mucorineae</taxon>
        <taxon>Rhizopodaceae</taxon>
        <taxon>Rhizopus</taxon>
    </lineage>
</organism>